<reference evidence="1 2" key="1">
    <citation type="journal article" date="2024" name="BMC Genomics">
        <title>De novo assembly and annotation of Popillia japonica's genome with initial clues to its potential as an invasive pest.</title>
        <authorList>
            <person name="Cucini C."/>
            <person name="Boschi S."/>
            <person name="Funari R."/>
            <person name="Cardaioli E."/>
            <person name="Iannotti N."/>
            <person name="Marturano G."/>
            <person name="Paoli F."/>
            <person name="Bruttini M."/>
            <person name="Carapelli A."/>
            <person name="Frati F."/>
            <person name="Nardi F."/>
        </authorList>
    </citation>
    <scope>NUCLEOTIDE SEQUENCE [LARGE SCALE GENOMIC DNA]</scope>
    <source>
        <strain evidence="1">DMR45628</strain>
    </source>
</reference>
<proteinExistence type="predicted"/>
<dbReference type="Proteomes" id="UP001458880">
    <property type="component" value="Unassembled WGS sequence"/>
</dbReference>
<evidence type="ECO:0000313" key="2">
    <source>
        <dbReference type="Proteomes" id="UP001458880"/>
    </source>
</evidence>
<name>A0AAW1N5C5_POPJA</name>
<dbReference type="AlphaFoldDB" id="A0AAW1N5C5"/>
<accession>A0AAW1N5C5</accession>
<sequence>MPNGEMLELYERTNKFIRPIHIIKLSIKYKWQTGLTYEDRGNIWKIVKKAVETTTTDCDTTACAVILGNIWKIVKKAVETTTTDCDTTACAVIWQTGSKPEKMAVVNASSMEKYYDRKNGCCKRQ</sequence>
<comment type="caution">
    <text evidence="1">The sequence shown here is derived from an EMBL/GenBank/DDBJ whole genome shotgun (WGS) entry which is preliminary data.</text>
</comment>
<evidence type="ECO:0000313" key="1">
    <source>
        <dbReference type="EMBL" id="KAK9753757.1"/>
    </source>
</evidence>
<keyword evidence="2" id="KW-1185">Reference proteome</keyword>
<gene>
    <name evidence="1" type="ORF">QE152_g1743</name>
</gene>
<protein>
    <submittedName>
        <fullName evidence="1">Uncharacterized protein</fullName>
    </submittedName>
</protein>
<organism evidence="1 2">
    <name type="scientific">Popillia japonica</name>
    <name type="common">Japanese beetle</name>
    <dbReference type="NCBI Taxonomy" id="7064"/>
    <lineage>
        <taxon>Eukaryota</taxon>
        <taxon>Metazoa</taxon>
        <taxon>Ecdysozoa</taxon>
        <taxon>Arthropoda</taxon>
        <taxon>Hexapoda</taxon>
        <taxon>Insecta</taxon>
        <taxon>Pterygota</taxon>
        <taxon>Neoptera</taxon>
        <taxon>Endopterygota</taxon>
        <taxon>Coleoptera</taxon>
        <taxon>Polyphaga</taxon>
        <taxon>Scarabaeiformia</taxon>
        <taxon>Scarabaeidae</taxon>
        <taxon>Rutelinae</taxon>
        <taxon>Popillia</taxon>
    </lineage>
</organism>
<dbReference type="EMBL" id="JASPKY010000010">
    <property type="protein sequence ID" value="KAK9753757.1"/>
    <property type="molecule type" value="Genomic_DNA"/>
</dbReference>